<dbReference type="Gene3D" id="2.60.40.2230">
    <property type="entry name" value="Uncharacterised protein YcnI-like PF07987, DUF1775"/>
    <property type="match status" value="1"/>
</dbReference>
<feature type="signal peptide" evidence="2">
    <location>
        <begin position="1"/>
        <end position="22"/>
    </location>
</feature>
<dbReference type="RefSeq" id="WP_311691511.1">
    <property type="nucleotide sequence ID" value="NZ_JAVRHL010000003.1"/>
</dbReference>
<evidence type="ECO:0000313" key="4">
    <source>
        <dbReference type="EMBL" id="MDT0683191.1"/>
    </source>
</evidence>
<sequence>MFAKTTLAASAALSLMSGAALAHATLEQSEAAIGSTTKITLRVPHGCDGEATNDVRIEIPDGFYNVKPMPKAGWTLSTETGAYDVPFDNHGTEMTEGVRVVTWSGGDLPDAHYDEFTLRGTVGPDEDAGEAMYFPAVQTCASGTADWTDTSGAGHDVPNPAPSLTLVAGDSGHGHHGHGHGHGAADGEDASSVGDLRITGASLQATVPNQPVAGGYMTVANTGETDDVLVAVSSSVSGRGEVHEMSMDGDVMRMREVEGGLSIPAGETVTLEPGGYHIMLMDLEGPLSEGESADVTLTFEEAGDVTLTLPIVSRQRGGHGDHGDHTHD</sequence>
<accession>A0ABU3DHJ7</accession>
<keyword evidence="5" id="KW-1185">Reference proteome</keyword>
<dbReference type="InterPro" id="IPR012533">
    <property type="entry name" value="YcnI-copper_dom"/>
</dbReference>
<evidence type="ECO:0000256" key="1">
    <source>
        <dbReference type="SAM" id="MobiDB-lite"/>
    </source>
</evidence>
<name>A0ABU3DHJ7_9RHOB</name>
<dbReference type="Proteomes" id="UP001265259">
    <property type="component" value="Unassembled WGS sequence"/>
</dbReference>
<dbReference type="Gene3D" id="2.60.40.1890">
    <property type="entry name" value="PCu(A)C copper chaperone"/>
    <property type="match status" value="1"/>
</dbReference>
<dbReference type="InterPro" id="IPR038507">
    <property type="entry name" value="YcnI-like_sf"/>
</dbReference>
<dbReference type="Pfam" id="PF07987">
    <property type="entry name" value="DUF1775"/>
    <property type="match status" value="1"/>
</dbReference>
<dbReference type="InterPro" id="IPR058248">
    <property type="entry name" value="Lxx211020-like"/>
</dbReference>
<dbReference type="InterPro" id="IPR007410">
    <property type="entry name" value="LpqE-like"/>
</dbReference>
<dbReference type="PANTHER" id="PTHR36302:SF1">
    <property type="entry name" value="COPPER CHAPERONE PCU(A)C"/>
    <property type="match status" value="1"/>
</dbReference>
<proteinExistence type="predicted"/>
<dbReference type="PANTHER" id="PTHR36302">
    <property type="entry name" value="BLR7088 PROTEIN"/>
    <property type="match status" value="1"/>
</dbReference>
<feature type="domain" description="YncI copper-binding" evidence="3">
    <location>
        <begin position="23"/>
        <end position="166"/>
    </location>
</feature>
<keyword evidence="2" id="KW-0732">Signal</keyword>
<dbReference type="PIRSF" id="PIRSF037139">
    <property type="entry name" value="UCP037139"/>
    <property type="match status" value="1"/>
</dbReference>
<feature type="chain" id="PRO_5045253291" evidence="2">
    <location>
        <begin position="23"/>
        <end position="328"/>
    </location>
</feature>
<evidence type="ECO:0000313" key="5">
    <source>
        <dbReference type="Proteomes" id="UP001265259"/>
    </source>
</evidence>
<dbReference type="CDD" id="cd08545">
    <property type="entry name" value="YcnI_like"/>
    <property type="match status" value="1"/>
</dbReference>
<feature type="region of interest" description="Disordered" evidence="1">
    <location>
        <begin position="167"/>
        <end position="191"/>
    </location>
</feature>
<organism evidence="4 5">
    <name type="scientific">Tropicimonas omnivorans</name>
    <dbReference type="NCBI Taxonomy" id="3075590"/>
    <lineage>
        <taxon>Bacteria</taxon>
        <taxon>Pseudomonadati</taxon>
        <taxon>Pseudomonadota</taxon>
        <taxon>Alphaproteobacteria</taxon>
        <taxon>Rhodobacterales</taxon>
        <taxon>Roseobacteraceae</taxon>
        <taxon>Tropicimonas</taxon>
    </lineage>
</organism>
<gene>
    <name evidence="4" type="ORF">RM543_10875</name>
</gene>
<dbReference type="InterPro" id="IPR036182">
    <property type="entry name" value="PCuAC_sf"/>
</dbReference>
<evidence type="ECO:0000259" key="3">
    <source>
        <dbReference type="Pfam" id="PF07987"/>
    </source>
</evidence>
<comment type="caution">
    <text evidence="4">The sequence shown here is derived from an EMBL/GenBank/DDBJ whole genome shotgun (WGS) entry which is preliminary data.</text>
</comment>
<evidence type="ECO:0000256" key="2">
    <source>
        <dbReference type="SAM" id="SignalP"/>
    </source>
</evidence>
<dbReference type="EMBL" id="JAVRHL010000003">
    <property type="protein sequence ID" value="MDT0683191.1"/>
    <property type="molecule type" value="Genomic_DNA"/>
</dbReference>
<protein>
    <submittedName>
        <fullName evidence="4">DUF1775 domain-containing protein</fullName>
    </submittedName>
</protein>
<dbReference type="Pfam" id="PF04314">
    <property type="entry name" value="PCuAC"/>
    <property type="match status" value="1"/>
</dbReference>
<dbReference type="SUPFAM" id="SSF110087">
    <property type="entry name" value="DR1885-like metal-binding protein"/>
    <property type="match status" value="1"/>
</dbReference>
<reference evidence="4 5" key="1">
    <citation type="submission" date="2023-09" db="EMBL/GenBank/DDBJ databases">
        <authorList>
            <person name="Rey-Velasco X."/>
        </authorList>
    </citation>
    <scope>NUCLEOTIDE SEQUENCE [LARGE SCALE GENOMIC DNA]</scope>
    <source>
        <strain evidence="4 5">F158</strain>
    </source>
</reference>
<dbReference type="InterPro" id="IPR021174">
    <property type="entry name" value="UCP037139"/>
</dbReference>